<proteinExistence type="predicted"/>
<evidence type="ECO:0000313" key="3">
    <source>
        <dbReference type="Proteomes" id="UP000094527"/>
    </source>
</evidence>
<name>A0A1D2M8C8_ORCCI</name>
<dbReference type="EMBL" id="LJIJ01002832">
    <property type="protein sequence ID" value="ODM89181.1"/>
    <property type="molecule type" value="Genomic_DNA"/>
</dbReference>
<dbReference type="Proteomes" id="UP000094527">
    <property type="component" value="Unassembled WGS sequence"/>
</dbReference>
<protein>
    <submittedName>
        <fullName evidence="2">Uncharacterized protein</fullName>
    </submittedName>
</protein>
<dbReference type="AlphaFoldDB" id="A0A1D2M8C8"/>
<organism evidence="2 3">
    <name type="scientific">Orchesella cincta</name>
    <name type="common">Springtail</name>
    <name type="synonym">Podura cincta</name>
    <dbReference type="NCBI Taxonomy" id="48709"/>
    <lineage>
        <taxon>Eukaryota</taxon>
        <taxon>Metazoa</taxon>
        <taxon>Ecdysozoa</taxon>
        <taxon>Arthropoda</taxon>
        <taxon>Hexapoda</taxon>
        <taxon>Collembola</taxon>
        <taxon>Entomobryomorpha</taxon>
        <taxon>Entomobryoidea</taxon>
        <taxon>Orchesellidae</taxon>
        <taxon>Orchesellinae</taxon>
        <taxon>Orchesella</taxon>
    </lineage>
</organism>
<evidence type="ECO:0000256" key="1">
    <source>
        <dbReference type="SAM" id="MobiDB-lite"/>
    </source>
</evidence>
<gene>
    <name evidence="2" type="ORF">Ocin01_17500</name>
</gene>
<sequence>MGGVKSKIKAPATGDWRTGPNFKSSQVDSPAPMITWQENAEKQVFATGGLLLEWLGFLPPIKIQGPPPSSQPSAVNHPHWIDFRGMGFCLGGELAFGGDDDDDSSSITLSGRLATKDESSIFTGYLRTNSFGYTYYEKLNSGTSSIQTQLGLQIHMSTTSGELRAAVATRFHNPFSKCTYKLMFDTSGTLTSLMEMPLTSSPSIYQAAYV</sequence>
<keyword evidence="3" id="KW-1185">Reference proteome</keyword>
<feature type="region of interest" description="Disordered" evidence="1">
    <location>
        <begin position="1"/>
        <end position="29"/>
    </location>
</feature>
<accession>A0A1D2M8C8</accession>
<evidence type="ECO:0000313" key="2">
    <source>
        <dbReference type="EMBL" id="ODM89181.1"/>
    </source>
</evidence>
<reference evidence="2 3" key="1">
    <citation type="journal article" date="2016" name="Genome Biol. Evol.">
        <title>Gene Family Evolution Reflects Adaptation to Soil Environmental Stressors in the Genome of the Collembolan Orchesella cincta.</title>
        <authorList>
            <person name="Faddeeva-Vakhrusheva A."/>
            <person name="Derks M.F."/>
            <person name="Anvar S.Y."/>
            <person name="Agamennone V."/>
            <person name="Suring W."/>
            <person name="Smit S."/>
            <person name="van Straalen N.M."/>
            <person name="Roelofs D."/>
        </authorList>
    </citation>
    <scope>NUCLEOTIDE SEQUENCE [LARGE SCALE GENOMIC DNA]</scope>
    <source>
        <tissue evidence="2">Mixed pool</tissue>
    </source>
</reference>
<comment type="caution">
    <text evidence="2">The sequence shown here is derived from an EMBL/GenBank/DDBJ whole genome shotgun (WGS) entry which is preliminary data.</text>
</comment>